<dbReference type="AlphaFoldDB" id="W5IJ18"/>
<keyword evidence="10" id="KW-1185">Reference proteome</keyword>
<evidence type="ECO:0000256" key="1">
    <source>
        <dbReference type="ARBA" id="ARBA00000142"/>
    </source>
</evidence>
<dbReference type="InterPro" id="IPR029063">
    <property type="entry name" value="SAM-dependent_MTases_sf"/>
</dbReference>
<dbReference type="PROSITE" id="PS51625">
    <property type="entry name" value="SAM_MT_TRMB"/>
    <property type="match status" value="1"/>
</dbReference>
<keyword evidence="3 7" id="KW-0489">Methyltransferase</keyword>
<evidence type="ECO:0000256" key="7">
    <source>
        <dbReference type="HAMAP-Rule" id="MF_01057"/>
    </source>
</evidence>
<dbReference type="EMBL" id="ADCX01000003">
    <property type="protein sequence ID" value="EFG26875.2"/>
    <property type="molecule type" value="Genomic_DNA"/>
</dbReference>
<feature type="binding site" evidence="7">
    <location>
        <position position="177"/>
    </location>
    <ligand>
        <name>S-adenosyl-L-methionine</name>
        <dbReference type="ChEBI" id="CHEBI:59789"/>
    </ligand>
</feature>
<comment type="caution">
    <text evidence="7">Lacks conserved residue(s) required for the propagation of feature annotation.</text>
</comment>
<feature type="binding site" evidence="7">
    <location>
        <position position="155"/>
    </location>
    <ligand>
        <name>S-adenosyl-L-methionine</name>
        <dbReference type="ChEBI" id="CHEBI:59789"/>
    </ligand>
</feature>
<feature type="compositionally biased region" description="Low complexity" evidence="8">
    <location>
        <begin position="8"/>
        <end position="22"/>
    </location>
</feature>
<keyword evidence="5 7" id="KW-0949">S-adenosyl-L-methionine</keyword>
<organism evidence="9 10">
    <name type="scientific">Scardovia inopinata F0304</name>
    <dbReference type="NCBI Taxonomy" id="641146"/>
    <lineage>
        <taxon>Bacteria</taxon>
        <taxon>Bacillati</taxon>
        <taxon>Actinomycetota</taxon>
        <taxon>Actinomycetes</taxon>
        <taxon>Bifidobacteriales</taxon>
        <taxon>Bifidobacteriaceae</taxon>
        <taxon>Scardovia</taxon>
    </lineage>
</organism>
<sequence length="308" mass="34579">MFSMTNNDTSSDSGCTGSESSSNRNKHQLAVRTNFSRSRGIVSFVRRSSRLDKRLQHAWDEFADTFLLDFGQADHELGVPNDLTFDQNFVQSVWGNANPLIIEIGSGQGENITAAALSHPDNNYLALEVYTPGVAHTMLLGGHNGLTNLKIAQVNAPELFAICSRSVAQEVWTFFPDPWPKTKHHKRRIIQDPLAADVSNALVDQGLWRIATDIDDYALHVHEIMDNRDDFDNRGTLMVSLPTEHVSKGTAQMAYQLPHAMFRESHRFEGRILTNFEKKGLKAGRTIHDFTFYARHADDAPTSHKSME</sequence>
<dbReference type="eggNOG" id="COG0220">
    <property type="taxonomic scope" value="Bacteria"/>
</dbReference>
<gene>
    <name evidence="7" type="primary">trmB</name>
    <name evidence="9" type="ORF">HMPREF9020_00504</name>
</gene>
<proteinExistence type="inferred from homology"/>
<evidence type="ECO:0000256" key="2">
    <source>
        <dbReference type="ARBA" id="ARBA00003015"/>
    </source>
</evidence>
<evidence type="ECO:0000256" key="6">
    <source>
        <dbReference type="ARBA" id="ARBA00022694"/>
    </source>
</evidence>
<dbReference type="HOGENOM" id="CLU_050910_0_0_11"/>
<dbReference type="SUPFAM" id="SSF53335">
    <property type="entry name" value="S-adenosyl-L-methionine-dependent methyltransferases"/>
    <property type="match status" value="1"/>
</dbReference>
<comment type="similarity">
    <text evidence="7">Belongs to the class I-like SAM-binding methyltransferase superfamily. TrmB family.</text>
</comment>
<keyword evidence="4 7" id="KW-0808">Transferase</keyword>
<dbReference type="Gene3D" id="3.40.50.150">
    <property type="entry name" value="Vaccinia Virus protein VP39"/>
    <property type="match status" value="1"/>
</dbReference>
<feature type="region of interest" description="Disordered" evidence="8">
    <location>
        <begin position="1"/>
        <end position="29"/>
    </location>
</feature>
<feature type="binding site" evidence="7">
    <location>
        <position position="213"/>
    </location>
    <ligand>
        <name>substrate</name>
    </ligand>
</feature>
<feature type="binding site" evidence="7">
    <location>
        <position position="103"/>
    </location>
    <ligand>
        <name>S-adenosyl-L-methionine</name>
        <dbReference type="ChEBI" id="CHEBI:59789"/>
    </ligand>
</feature>
<comment type="pathway">
    <text evidence="7">tRNA modification; N(7)-methylguanine-tRNA biosynthesis.</text>
</comment>
<accession>W5IJ18</accession>
<comment type="function">
    <text evidence="2 7">Catalyzes the formation of N(7)-methylguanine at position 46 (m7G46) in tRNA.</text>
</comment>
<dbReference type="PANTHER" id="PTHR23417:SF14">
    <property type="entry name" value="PENTACOTRIPEPTIDE-REPEAT REGION OF PRORP DOMAIN-CONTAINING PROTEIN"/>
    <property type="match status" value="1"/>
</dbReference>
<evidence type="ECO:0000256" key="5">
    <source>
        <dbReference type="ARBA" id="ARBA00022691"/>
    </source>
</evidence>
<reference evidence="9 10" key="1">
    <citation type="submission" date="2012-01" db="EMBL/GenBank/DDBJ databases">
        <title>The Genome Sequence of Scardovia inopinata F0304.</title>
        <authorList>
            <consortium name="The Broad Institute Genome Sequencing Platform"/>
            <person name="Ward D."/>
            <person name="Earl A."/>
            <person name="Feldgarden M."/>
            <person name="Gevers D."/>
            <person name="Young S."/>
            <person name="Zeng Q."/>
            <person name="Koehrsen M."/>
            <person name="Alvarado L."/>
            <person name="Berlin A.M."/>
            <person name="Borenstein D."/>
            <person name="Chapman S.B."/>
            <person name="Chen Z."/>
            <person name="Engels R."/>
            <person name="Freedman E."/>
            <person name="Gellesch M."/>
            <person name="Goldberg J."/>
            <person name="Griggs A."/>
            <person name="Gujja S."/>
            <person name="Heilman E.R."/>
            <person name="Heiman D.I."/>
            <person name="Hepburn T.A."/>
            <person name="Howarth C."/>
            <person name="Jen D."/>
            <person name="Larson L."/>
            <person name="Mehta T."/>
            <person name="Park D."/>
            <person name="Pearson M."/>
            <person name="Richards J."/>
            <person name="Roberts A."/>
            <person name="Saif S."/>
            <person name="Shea T.D."/>
            <person name="Shenoy N."/>
            <person name="Sisk P."/>
            <person name="Stolte C."/>
            <person name="Sykes S.N."/>
            <person name="Walk T."/>
            <person name="White J."/>
            <person name="Yandava C."/>
            <person name="Izard J."/>
            <person name="Baranova O.V."/>
            <person name="Blanton J.M."/>
            <person name="Tanner A.C."/>
            <person name="Dewhirst F."/>
            <person name="Haas B."/>
            <person name="Nusbaum C."/>
            <person name="Birren B."/>
        </authorList>
    </citation>
    <scope>NUCLEOTIDE SEQUENCE [LARGE SCALE GENOMIC DNA]</scope>
    <source>
        <strain evidence="9 10">F0304</strain>
    </source>
</reference>
<dbReference type="HAMAP" id="MF_01057">
    <property type="entry name" value="tRNA_methyltr_TrmB"/>
    <property type="match status" value="1"/>
</dbReference>
<comment type="catalytic activity">
    <reaction evidence="1 7">
        <text>guanosine(46) in tRNA + S-adenosyl-L-methionine = N(7)-methylguanosine(46) in tRNA + S-adenosyl-L-homocysteine</text>
        <dbReference type="Rhea" id="RHEA:42708"/>
        <dbReference type="Rhea" id="RHEA-COMP:10188"/>
        <dbReference type="Rhea" id="RHEA-COMP:10189"/>
        <dbReference type="ChEBI" id="CHEBI:57856"/>
        <dbReference type="ChEBI" id="CHEBI:59789"/>
        <dbReference type="ChEBI" id="CHEBI:74269"/>
        <dbReference type="ChEBI" id="CHEBI:74480"/>
        <dbReference type="EC" id="2.1.1.33"/>
    </reaction>
</comment>
<protein>
    <recommendedName>
        <fullName evidence="7">tRNA (guanine-N(7)-)-methyltransferase</fullName>
        <ecNumber evidence="7">2.1.1.33</ecNumber>
    </recommendedName>
    <alternativeName>
        <fullName evidence="7">tRNA (guanine(46)-N(7))-methyltransferase</fullName>
    </alternativeName>
    <alternativeName>
        <fullName evidence="7">tRNA(m7G46)-methyltransferase</fullName>
    </alternativeName>
</protein>
<feature type="binding site" evidence="7">
    <location>
        <begin position="274"/>
        <end position="277"/>
    </location>
    <ligand>
        <name>substrate</name>
    </ligand>
</feature>
<dbReference type="InterPro" id="IPR055361">
    <property type="entry name" value="tRNA_methyltr_TrmB_bact"/>
</dbReference>
<dbReference type="PANTHER" id="PTHR23417">
    <property type="entry name" value="3-DEOXY-D-MANNO-OCTULOSONIC-ACID TRANSFERASE/TRNA GUANINE-N 7 - -METHYLTRANSFERASE"/>
    <property type="match status" value="1"/>
</dbReference>
<keyword evidence="6 7" id="KW-0819">tRNA processing</keyword>
<evidence type="ECO:0000313" key="10">
    <source>
        <dbReference type="Proteomes" id="UP000005777"/>
    </source>
</evidence>
<dbReference type="GO" id="GO:0043527">
    <property type="term" value="C:tRNA methyltransferase complex"/>
    <property type="evidence" value="ECO:0007669"/>
    <property type="project" value="TreeGrafter"/>
</dbReference>
<dbReference type="InterPro" id="IPR003358">
    <property type="entry name" value="tRNA_(Gua-N-7)_MeTrfase_Trmb"/>
</dbReference>
<feature type="binding site" evidence="7">
    <location>
        <position position="181"/>
    </location>
    <ligand>
        <name>substrate</name>
    </ligand>
</feature>
<dbReference type="EC" id="2.1.1.33" evidence="7"/>
<evidence type="ECO:0000256" key="4">
    <source>
        <dbReference type="ARBA" id="ARBA00022679"/>
    </source>
</evidence>
<dbReference type="Pfam" id="PF02390">
    <property type="entry name" value="Methyltransf_4"/>
    <property type="match status" value="1"/>
</dbReference>
<dbReference type="Proteomes" id="UP000005777">
    <property type="component" value="Unassembled WGS sequence"/>
</dbReference>
<dbReference type="UniPathway" id="UPA00989"/>
<evidence type="ECO:0000256" key="3">
    <source>
        <dbReference type="ARBA" id="ARBA00022603"/>
    </source>
</evidence>
<name>W5IJ18_SCAIO</name>
<evidence type="ECO:0000313" key="9">
    <source>
        <dbReference type="EMBL" id="EFG26875.2"/>
    </source>
</evidence>
<evidence type="ECO:0000256" key="8">
    <source>
        <dbReference type="SAM" id="MobiDB-lite"/>
    </source>
</evidence>
<feature type="binding site" evidence="7">
    <location>
        <position position="128"/>
    </location>
    <ligand>
        <name>S-adenosyl-L-methionine</name>
        <dbReference type="ChEBI" id="CHEBI:59789"/>
    </ligand>
</feature>
<comment type="caution">
    <text evidence="9">The sequence shown here is derived from an EMBL/GenBank/DDBJ whole genome shotgun (WGS) entry which is preliminary data.</text>
</comment>
<dbReference type="GO" id="GO:0008176">
    <property type="term" value="F:tRNA (guanine(46)-N7)-methyltransferase activity"/>
    <property type="evidence" value="ECO:0007669"/>
    <property type="project" value="UniProtKB-UniRule"/>
</dbReference>